<reference evidence="1 2" key="1">
    <citation type="journal article" date="2010" name="Nat. Biotechnol.">
        <title>Genome sequence of the model mushroom Schizophyllum commune.</title>
        <authorList>
            <person name="Ohm R.A."/>
            <person name="de Jong J.F."/>
            <person name="Lugones L.G."/>
            <person name="Aerts A."/>
            <person name="Kothe E."/>
            <person name="Stajich J.E."/>
            <person name="de Vries R.P."/>
            <person name="Record E."/>
            <person name="Levasseur A."/>
            <person name="Baker S.E."/>
            <person name="Bartholomew K.A."/>
            <person name="Coutinho P.M."/>
            <person name="Erdmann S."/>
            <person name="Fowler T.J."/>
            <person name="Gathman A.C."/>
            <person name="Lombard V."/>
            <person name="Henrissat B."/>
            <person name="Knabe N."/>
            <person name="Kuees U."/>
            <person name="Lilly W.W."/>
            <person name="Lindquist E."/>
            <person name="Lucas S."/>
            <person name="Magnuson J.K."/>
            <person name="Piumi F."/>
            <person name="Raudaskoski M."/>
            <person name="Salamov A."/>
            <person name="Schmutz J."/>
            <person name="Schwarze F.W.M.R."/>
            <person name="vanKuyk P.A."/>
            <person name="Horton J.S."/>
            <person name="Grigoriev I.V."/>
            <person name="Woesten H.A.B."/>
        </authorList>
    </citation>
    <scope>NUCLEOTIDE SEQUENCE [LARGE SCALE GENOMIC DNA]</scope>
    <source>
        <strain evidence="2">H4-8 / FGSC 9210</strain>
    </source>
</reference>
<sequence>MCAAVDILQAHPDSRMREVLARACLVLVPYLRALYNQAGKSLVQTETGKDTAKAVLQMIFVFQLEIALDAAEMGMLEVRVVND</sequence>
<evidence type="ECO:0000313" key="2">
    <source>
        <dbReference type="Proteomes" id="UP000007431"/>
    </source>
</evidence>
<protein>
    <submittedName>
        <fullName evidence="1">Expressed protein</fullName>
    </submittedName>
</protein>
<organism evidence="2">
    <name type="scientific">Schizophyllum commune (strain H4-8 / FGSC 9210)</name>
    <name type="common">Split gill fungus</name>
    <dbReference type="NCBI Taxonomy" id="578458"/>
    <lineage>
        <taxon>Eukaryota</taxon>
        <taxon>Fungi</taxon>
        <taxon>Dikarya</taxon>
        <taxon>Basidiomycota</taxon>
        <taxon>Agaricomycotina</taxon>
        <taxon>Agaricomycetes</taxon>
        <taxon>Agaricomycetidae</taxon>
        <taxon>Agaricales</taxon>
        <taxon>Schizophyllaceae</taxon>
        <taxon>Schizophyllum</taxon>
    </lineage>
</organism>
<dbReference type="VEuPathDB" id="FungiDB:SCHCODRAFT_012368"/>
<accession>D8QL45</accession>
<name>D8QL45_SCHCM</name>
<dbReference type="Proteomes" id="UP000007431">
    <property type="component" value="Unassembled WGS sequence"/>
</dbReference>
<evidence type="ECO:0000313" key="1">
    <source>
        <dbReference type="EMBL" id="EFI91452.1"/>
    </source>
</evidence>
<keyword evidence="2" id="KW-1185">Reference proteome</keyword>
<dbReference type="OrthoDB" id="10292732at2759"/>
<dbReference type="KEGG" id="scm:SCHCO_012368"/>
<dbReference type="EMBL" id="GL377317">
    <property type="protein sequence ID" value="EFI91452.1"/>
    <property type="molecule type" value="Genomic_DNA"/>
</dbReference>
<gene>
    <name evidence="1" type="ORF">SCHCODRAFT_12368</name>
</gene>
<dbReference type="GeneID" id="9592996"/>
<dbReference type="RefSeq" id="XP_003026355.1">
    <property type="nucleotide sequence ID" value="XM_003026309.1"/>
</dbReference>
<dbReference type="InParanoid" id="D8QL45"/>
<dbReference type="HOGENOM" id="CLU_2543888_0_0_1"/>
<dbReference type="AlphaFoldDB" id="D8QL45"/>
<proteinExistence type="predicted"/>